<dbReference type="VEuPathDB" id="TriTrypDB:TM35_000151260"/>
<accession>A0A1X0NVH3</accession>
<dbReference type="RefSeq" id="XP_028882761.1">
    <property type="nucleotide sequence ID" value="XM_029025778.1"/>
</dbReference>
<feature type="compositionally biased region" description="Basic and acidic residues" evidence="5">
    <location>
        <begin position="293"/>
        <end position="318"/>
    </location>
</feature>
<keyword evidence="9" id="KW-1185">Reference proteome</keyword>
<feature type="region of interest" description="Disordered" evidence="5">
    <location>
        <begin position="260"/>
        <end position="279"/>
    </location>
</feature>
<protein>
    <recommendedName>
        <fullName evidence="10">Mnd1 HTH domain-containing protein</fullName>
    </recommendedName>
</protein>
<evidence type="ECO:0000256" key="5">
    <source>
        <dbReference type="SAM" id="MobiDB-lite"/>
    </source>
</evidence>
<evidence type="ECO:0008006" key="10">
    <source>
        <dbReference type="Google" id="ProtNLM"/>
    </source>
</evidence>
<dbReference type="InterPro" id="IPR040453">
    <property type="entry name" value="Mnd1_HTH"/>
</dbReference>
<dbReference type="EMBL" id="NBCO01000015">
    <property type="protein sequence ID" value="ORC88695.1"/>
    <property type="molecule type" value="Genomic_DNA"/>
</dbReference>
<feature type="coiled-coil region" evidence="4">
    <location>
        <begin position="106"/>
        <end position="160"/>
    </location>
</feature>
<keyword evidence="3" id="KW-0539">Nucleus</keyword>
<dbReference type="GO" id="GO:0005634">
    <property type="term" value="C:nucleus"/>
    <property type="evidence" value="ECO:0007669"/>
    <property type="project" value="UniProtKB-SubCell"/>
</dbReference>
<feature type="domain" description="Mnd1 HTH" evidence="6">
    <location>
        <begin position="19"/>
        <end position="78"/>
    </location>
</feature>
<gene>
    <name evidence="8" type="ORF">TM35_000151260</name>
</gene>
<sequence>MSNAGKKKGLSMDEKVSRIEEWFVSHPSPYTLKDLIVVLPKATGVIPQSIEECLEILVSENRVQQKKVGIHVLFWKFPKTATQELAATIGGSGGTSEAEKYLNMSVAQIQEEIETLKKREVEVCRRIKEVRAEIGSEESVRQDNEKILQLQGEKKTLESKLEKLAVFDAPMIKKIKEATTIALEAANRWTDNMYSLEFHISKRMGLSSRELRTQLQIAPDIDYIEDEDLSLGDNSVKKRMAQPENEPLFKTYTLRVEKETDCESMKSGSPTDFHEGDTSAARQTITTVEEQSDATHTKTETKGIDVKQHQGKRQRDNINKTPDSLIDLEKEDKQSVKITKEHNDENDTKSRVNGRNKRHKK</sequence>
<reference evidence="8 9" key="1">
    <citation type="submission" date="2017-03" db="EMBL/GenBank/DDBJ databases">
        <title>An alternative strategy for trypanosome survival in the mammalian bloodstream revealed through genome and transcriptome analysis of the ubiquitous bovine parasite Trypanosoma (Megatrypanum) theileri.</title>
        <authorList>
            <person name="Kelly S."/>
            <person name="Ivens A."/>
            <person name="Mott A."/>
            <person name="O'Neill E."/>
            <person name="Emms D."/>
            <person name="Macleod O."/>
            <person name="Voorheis P."/>
            <person name="Matthews J."/>
            <person name="Matthews K."/>
            <person name="Carrington M."/>
        </authorList>
    </citation>
    <scope>NUCLEOTIDE SEQUENCE [LARGE SCALE GENOMIC DNA]</scope>
    <source>
        <strain evidence="8">Edinburgh</strain>
    </source>
</reference>
<comment type="caution">
    <text evidence="8">The sequence shown here is derived from an EMBL/GenBank/DDBJ whole genome shotgun (WGS) entry which is preliminary data.</text>
</comment>
<evidence type="ECO:0000256" key="4">
    <source>
        <dbReference type="SAM" id="Coils"/>
    </source>
</evidence>
<dbReference type="GeneID" id="39985558"/>
<feature type="region of interest" description="Disordered" evidence="5">
    <location>
        <begin position="288"/>
        <end position="361"/>
    </location>
</feature>
<evidence type="ECO:0000259" key="7">
    <source>
        <dbReference type="Pfam" id="PF18517"/>
    </source>
</evidence>
<comment type="subcellular location">
    <subcellularLocation>
        <location evidence="1">Nucleus</location>
    </subcellularLocation>
</comment>
<organism evidence="8 9">
    <name type="scientific">Trypanosoma theileri</name>
    <dbReference type="NCBI Taxonomy" id="67003"/>
    <lineage>
        <taxon>Eukaryota</taxon>
        <taxon>Discoba</taxon>
        <taxon>Euglenozoa</taxon>
        <taxon>Kinetoplastea</taxon>
        <taxon>Metakinetoplastina</taxon>
        <taxon>Trypanosomatida</taxon>
        <taxon>Trypanosomatidae</taxon>
        <taxon>Trypanosoma</taxon>
    </lineage>
</organism>
<feature type="compositionally biased region" description="Basic and acidic residues" evidence="5">
    <location>
        <begin position="327"/>
        <end position="350"/>
    </location>
</feature>
<keyword evidence="2 4" id="KW-0175">Coiled coil</keyword>
<evidence type="ECO:0000256" key="1">
    <source>
        <dbReference type="ARBA" id="ARBA00004123"/>
    </source>
</evidence>
<feature type="compositionally biased region" description="Basic residues" evidence="5">
    <location>
        <begin position="352"/>
        <end position="361"/>
    </location>
</feature>
<dbReference type="InterPro" id="IPR040661">
    <property type="entry name" value="LZ3wCH"/>
</dbReference>
<proteinExistence type="predicted"/>
<evidence type="ECO:0000259" key="6">
    <source>
        <dbReference type="Pfam" id="PF03962"/>
    </source>
</evidence>
<dbReference type="AlphaFoldDB" id="A0A1X0NVH3"/>
<dbReference type="Pfam" id="PF03962">
    <property type="entry name" value="Mnd1"/>
    <property type="match status" value="1"/>
</dbReference>
<dbReference type="OrthoDB" id="273345at2759"/>
<evidence type="ECO:0000313" key="9">
    <source>
        <dbReference type="Proteomes" id="UP000192257"/>
    </source>
</evidence>
<evidence type="ECO:0000256" key="3">
    <source>
        <dbReference type="ARBA" id="ARBA00023242"/>
    </source>
</evidence>
<dbReference type="STRING" id="67003.A0A1X0NVH3"/>
<evidence type="ECO:0000256" key="2">
    <source>
        <dbReference type="ARBA" id="ARBA00023054"/>
    </source>
</evidence>
<dbReference type="Pfam" id="PF18517">
    <property type="entry name" value="LZ3wCH"/>
    <property type="match status" value="1"/>
</dbReference>
<feature type="domain" description="Leucine zipper with capping helix" evidence="7">
    <location>
        <begin position="172"/>
        <end position="224"/>
    </location>
</feature>
<evidence type="ECO:0000313" key="8">
    <source>
        <dbReference type="EMBL" id="ORC88695.1"/>
    </source>
</evidence>
<dbReference type="Proteomes" id="UP000192257">
    <property type="component" value="Unassembled WGS sequence"/>
</dbReference>
<name>A0A1X0NVH3_9TRYP</name>